<dbReference type="RefSeq" id="WP_172697739.1">
    <property type="nucleotide sequence ID" value="NZ_WKPR01000013.1"/>
</dbReference>
<accession>A0A6I2R6B2</accession>
<dbReference type="Proteomes" id="UP000434475">
    <property type="component" value="Unassembled WGS sequence"/>
</dbReference>
<gene>
    <name evidence="1" type="ORF">GKE97_13265</name>
</gene>
<sequence length="135" mass="14862">MANYYYGTLQLRGPQGALEKLTAQLEQLKDCCLAYGDADTDYLPAMFEDYPLEEGVFCDGWRTEEGHLEIYTRGRGTVGNRFAAILCQSLGLSGTLSVEAEMGGEEQFKFSFDDTVPVCTLRKLGPNSTSESPHG</sequence>
<evidence type="ECO:0000313" key="2">
    <source>
        <dbReference type="Proteomes" id="UP000434475"/>
    </source>
</evidence>
<proteinExistence type="predicted"/>
<comment type="caution">
    <text evidence="1">The sequence shown here is derived from an EMBL/GenBank/DDBJ whole genome shotgun (WGS) entry which is preliminary data.</text>
</comment>
<organism evidence="1 2">
    <name type="scientific">Flavonifractor plautii</name>
    <name type="common">Fusobacterium plautii</name>
    <dbReference type="NCBI Taxonomy" id="292800"/>
    <lineage>
        <taxon>Bacteria</taxon>
        <taxon>Bacillati</taxon>
        <taxon>Bacillota</taxon>
        <taxon>Clostridia</taxon>
        <taxon>Eubacteriales</taxon>
        <taxon>Oscillospiraceae</taxon>
        <taxon>Flavonifractor</taxon>
    </lineage>
</organism>
<dbReference type="AlphaFoldDB" id="A0A6I2R6B2"/>
<evidence type="ECO:0000313" key="1">
    <source>
        <dbReference type="EMBL" id="MSB20480.1"/>
    </source>
</evidence>
<dbReference type="EMBL" id="WKPR01000013">
    <property type="protein sequence ID" value="MSB20480.1"/>
    <property type="molecule type" value="Genomic_DNA"/>
</dbReference>
<name>A0A6I2R6B2_FLAPL</name>
<reference evidence="1 2" key="1">
    <citation type="journal article" date="2019" name="Nat. Med.">
        <title>A library of human gut bacterial isolates paired with longitudinal multiomics data enables mechanistic microbiome research.</title>
        <authorList>
            <person name="Poyet M."/>
            <person name="Groussin M."/>
            <person name="Gibbons S.M."/>
            <person name="Avila-Pacheco J."/>
            <person name="Jiang X."/>
            <person name="Kearney S.M."/>
            <person name="Perrotta A.R."/>
            <person name="Berdy B."/>
            <person name="Zhao S."/>
            <person name="Lieberman T.D."/>
            <person name="Swanson P.K."/>
            <person name="Smith M."/>
            <person name="Roesemann S."/>
            <person name="Alexander J.E."/>
            <person name="Rich S.A."/>
            <person name="Livny J."/>
            <person name="Vlamakis H."/>
            <person name="Clish C."/>
            <person name="Bullock K."/>
            <person name="Deik A."/>
            <person name="Scott J."/>
            <person name="Pierce K.A."/>
            <person name="Xavier R.J."/>
            <person name="Alm E.J."/>
        </authorList>
    </citation>
    <scope>NUCLEOTIDE SEQUENCE [LARGE SCALE GENOMIC DNA]</scope>
    <source>
        <strain evidence="1 2">BIOML-A2</strain>
    </source>
</reference>
<protein>
    <submittedName>
        <fullName evidence="1">Uncharacterized protein</fullName>
    </submittedName>
</protein>